<dbReference type="InterPro" id="IPR013815">
    <property type="entry name" value="ATP_grasp_subdomain_1"/>
</dbReference>
<dbReference type="GO" id="GO:0008716">
    <property type="term" value="F:D-alanine-D-alanine ligase activity"/>
    <property type="evidence" value="ECO:0007669"/>
    <property type="project" value="InterPro"/>
</dbReference>
<sequence length="341" mass="39073">MDSTNGRNKRPNIAMMVPEFQEISKSAVEPHVNAFDSILDQDFFNIFKIQVKGEQWFYRNVENEIFNVDKEDFSLFIKGKKIKFSIVILAVAVTQTWGFRGYLELIGMPYIGCGIQSAIIASNKGFSSKLVKEMGVVHVPKMVHLFKGTPFDIDEILATLTLPLFVKPARRESSIGISKVKAKKELLSAIENAFLQCWDGQVVIQECINGREISCGAFKLNGKIVELPVTEILTEKEFFDYEAKYEPGMCEHITPAKISTELAQQVQKSVVQLYQELNLRDFVRFDFILEEHTNSIYFLEVNVCPNHREGGMLMDQIQAARLSIREIYSRLIYERLDMKYP</sequence>
<dbReference type="InterPro" id="IPR011761">
    <property type="entry name" value="ATP-grasp"/>
</dbReference>
<dbReference type="WBParaSite" id="ACRNAN_scaffold10502.g7197.t1">
    <property type="protein sequence ID" value="ACRNAN_scaffold10502.g7197.t1"/>
    <property type="gene ID" value="ACRNAN_scaffold10502.g7197"/>
</dbReference>
<dbReference type="PROSITE" id="PS50975">
    <property type="entry name" value="ATP_GRASP"/>
    <property type="match status" value="1"/>
</dbReference>
<dbReference type="InterPro" id="IPR011095">
    <property type="entry name" value="Dala_Dala_lig_C"/>
</dbReference>
<evidence type="ECO:0000313" key="6">
    <source>
        <dbReference type="Proteomes" id="UP000887540"/>
    </source>
</evidence>
<dbReference type="Gene3D" id="3.30.1490.20">
    <property type="entry name" value="ATP-grasp fold, A domain"/>
    <property type="match status" value="1"/>
</dbReference>
<keyword evidence="4" id="KW-1133">Transmembrane helix</keyword>
<dbReference type="Gene3D" id="3.40.50.20">
    <property type="match status" value="1"/>
</dbReference>
<dbReference type="Pfam" id="PF07478">
    <property type="entry name" value="Dala_Dala_lig_C"/>
    <property type="match status" value="1"/>
</dbReference>
<keyword evidence="3" id="KW-0067">ATP-binding</keyword>
<name>A0A914CGQ8_9BILA</name>
<evidence type="ECO:0000259" key="5">
    <source>
        <dbReference type="PROSITE" id="PS50975"/>
    </source>
</evidence>
<dbReference type="GO" id="GO:0046872">
    <property type="term" value="F:metal ion binding"/>
    <property type="evidence" value="ECO:0007669"/>
    <property type="project" value="InterPro"/>
</dbReference>
<dbReference type="PANTHER" id="PTHR23132">
    <property type="entry name" value="D-ALANINE--D-ALANINE LIGASE"/>
    <property type="match status" value="1"/>
</dbReference>
<feature type="domain" description="ATP-grasp" evidence="5">
    <location>
        <begin position="129"/>
        <end position="333"/>
    </location>
</feature>
<keyword evidence="4" id="KW-0812">Transmembrane</keyword>
<proteinExistence type="inferred from homology"/>
<keyword evidence="4" id="KW-0472">Membrane</keyword>
<reference evidence="7" key="1">
    <citation type="submission" date="2022-11" db="UniProtKB">
        <authorList>
            <consortium name="WormBaseParasite"/>
        </authorList>
    </citation>
    <scope>IDENTIFICATION</scope>
</reference>
<dbReference type="PANTHER" id="PTHR23132:SF23">
    <property type="entry name" value="D-ALANINE--D-ALANINE LIGASE B"/>
    <property type="match status" value="1"/>
</dbReference>
<dbReference type="Gene3D" id="3.30.470.20">
    <property type="entry name" value="ATP-grasp fold, B domain"/>
    <property type="match status" value="1"/>
</dbReference>
<dbReference type="SUPFAM" id="SSF56059">
    <property type="entry name" value="Glutathione synthetase ATP-binding domain-like"/>
    <property type="match status" value="1"/>
</dbReference>
<evidence type="ECO:0000256" key="2">
    <source>
        <dbReference type="ARBA" id="ARBA00022598"/>
    </source>
</evidence>
<protein>
    <submittedName>
        <fullName evidence="7">ATP-grasp domain-containing protein</fullName>
    </submittedName>
</protein>
<keyword evidence="2" id="KW-0436">Ligase</keyword>
<feature type="transmembrane region" description="Helical" evidence="4">
    <location>
        <begin position="84"/>
        <end position="103"/>
    </location>
</feature>
<dbReference type="AlphaFoldDB" id="A0A914CGQ8"/>
<evidence type="ECO:0000256" key="3">
    <source>
        <dbReference type="PROSITE-ProRule" id="PRU00409"/>
    </source>
</evidence>
<organism evidence="6 7">
    <name type="scientific">Acrobeloides nanus</name>
    <dbReference type="NCBI Taxonomy" id="290746"/>
    <lineage>
        <taxon>Eukaryota</taxon>
        <taxon>Metazoa</taxon>
        <taxon>Ecdysozoa</taxon>
        <taxon>Nematoda</taxon>
        <taxon>Chromadorea</taxon>
        <taxon>Rhabditida</taxon>
        <taxon>Tylenchina</taxon>
        <taxon>Cephalobomorpha</taxon>
        <taxon>Cephaloboidea</taxon>
        <taxon>Cephalobidae</taxon>
        <taxon>Acrobeloides</taxon>
    </lineage>
</organism>
<accession>A0A914CGQ8</accession>
<dbReference type="GO" id="GO:0005524">
    <property type="term" value="F:ATP binding"/>
    <property type="evidence" value="ECO:0007669"/>
    <property type="project" value="UniProtKB-UniRule"/>
</dbReference>
<keyword evidence="3" id="KW-0547">Nucleotide-binding</keyword>
<comment type="similarity">
    <text evidence="1">Belongs to the D-alanine--D-alanine ligase family.</text>
</comment>
<keyword evidence="6" id="KW-1185">Reference proteome</keyword>
<dbReference type="Proteomes" id="UP000887540">
    <property type="component" value="Unplaced"/>
</dbReference>
<evidence type="ECO:0000313" key="7">
    <source>
        <dbReference type="WBParaSite" id="ACRNAN_scaffold10502.g7197.t1"/>
    </source>
</evidence>
<evidence type="ECO:0000256" key="4">
    <source>
        <dbReference type="SAM" id="Phobius"/>
    </source>
</evidence>
<evidence type="ECO:0000256" key="1">
    <source>
        <dbReference type="ARBA" id="ARBA00010871"/>
    </source>
</evidence>